<dbReference type="EMBL" id="KE344440">
    <property type="protein sequence ID" value="EXB62194.1"/>
    <property type="molecule type" value="Genomic_DNA"/>
</dbReference>
<dbReference type="PRINTS" id="PR00382">
    <property type="entry name" value="LIPIDTRNSFER"/>
</dbReference>
<evidence type="ECO:0000256" key="3">
    <source>
        <dbReference type="ARBA" id="ARBA00022448"/>
    </source>
</evidence>
<feature type="chain" id="PRO_5004931502" description="Non-specific lipid-transfer protein" evidence="8">
    <location>
        <begin position="26"/>
        <end position="206"/>
    </location>
</feature>
<evidence type="ECO:0000256" key="8">
    <source>
        <dbReference type="SAM" id="SignalP"/>
    </source>
</evidence>
<keyword evidence="7" id="KW-0812">Transmembrane</keyword>
<proteinExistence type="inferred from homology"/>
<comment type="similarity">
    <text evidence="2 6">Belongs to the plant LTP family.</text>
</comment>
<evidence type="ECO:0000256" key="2">
    <source>
        <dbReference type="ARBA" id="ARBA00009748"/>
    </source>
</evidence>
<protein>
    <recommendedName>
        <fullName evidence="6">Non-specific lipid-transfer protein</fullName>
    </recommendedName>
</protein>
<dbReference type="GO" id="GO:0006869">
    <property type="term" value="P:lipid transport"/>
    <property type="evidence" value="ECO:0007669"/>
    <property type="project" value="InterPro"/>
</dbReference>
<evidence type="ECO:0000256" key="1">
    <source>
        <dbReference type="ARBA" id="ARBA00003211"/>
    </source>
</evidence>
<evidence type="ECO:0000256" key="5">
    <source>
        <dbReference type="ARBA" id="ARBA00023157"/>
    </source>
</evidence>
<keyword evidence="7" id="KW-1133">Transmembrane helix</keyword>
<organism evidence="10 11">
    <name type="scientific">Morus notabilis</name>
    <dbReference type="NCBI Taxonomy" id="981085"/>
    <lineage>
        <taxon>Eukaryota</taxon>
        <taxon>Viridiplantae</taxon>
        <taxon>Streptophyta</taxon>
        <taxon>Embryophyta</taxon>
        <taxon>Tracheophyta</taxon>
        <taxon>Spermatophyta</taxon>
        <taxon>Magnoliopsida</taxon>
        <taxon>eudicotyledons</taxon>
        <taxon>Gunneridae</taxon>
        <taxon>Pentapetalae</taxon>
        <taxon>rosids</taxon>
        <taxon>fabids</taxon>
        <taxon>Rosales</taxon>
        <taxon>Moraceae</taxon>
        <taxon>Moreae</taxon>
        <taxon>Morus</taxon>
    </lineage>
</organism>
<evidence type="ECO:0000259" key="9">
    <source>
        <dbReference type="SMART" id="SM00499"/>
    </source>
</evidence>
<feature type="domain" description="Bifunctional inhibitor/plant lipid transfer protein/seed storage helical" evidence="9">
    <location>
        <begin position="40"/>
        <end position="126"/>
    </location>
</feature>
<dbReference type="Pfam" id="PF00234">
    <property type="entry name" value="Tryp_alpha_amyl"/>
    <property type="match status" value="1"/>
</dbReference>
<dbReference type="STRING" id="981085.W9RN86"/>
<reference evidence="11" key="1">
    <citation type="submission" date="2013-01" db="EMBL/GenBank/DDBJ databases">
        <title>Draft Genome Sequence of a Mulberry Tree, Morus notabilis C.K. Schneid.</title>
        <authorList>
            <person name="He N."/>
            <person name="Zhao S."/>
        </authorList>
    </citation>
    <scope>NUCLEOTIDE SEQUENCE</scope>
</reference>
<dbReference type="Proteomes" id="UP000030645">
    <property type="component" value="Unassembled WGS sequence"/>
</dbReference>
<dbReference type="SMART" id="SM00499">
    <property type="entry name" value="AAI"/>
    <property type="match status" value="1"/>
</dbReference>
<keyword evidence="7" id="KW-0472">Membrane</keyword>
<dbReference type="Gene3D" id="1.10.110.10">
    <property type="entry name" value="Plant lipid-transfer and hydrophobic proteins"/>
    <property type="match status" value="1"/>
</dbReference>
<evidence type="ECO:0000313" key="10">
    <source>
        <dbReference type="EMBL" id="EXB62194.1"/>
    </source>
</evidence>
<feature type="transmembrane region" description="Helical" evidence="7">
    <location>
        <begin position="130"/>
        <end position="148"/>
    </location>
</feature>
<dbReference type="GO" id="GO:0008289">
    <property type="term" value="F:lipid binding"/>
    <property type="evidence" value="ECO:0007669"/>
    <property type="project" value="UniProtKB-KW"/>
</dbReference>
<evidence type="ECO:0000256" key="7">
    <source>
        <dbReference type="SAM" id="Phobius"/>
    </source>
</evidence>
<gene>
    <name evidence="10" type="ORF">L484_017581</name>
</gene>
<dbReference type="InterPro" id="IPR000528">
    <property type="entry name" value="Plant_nsLTP"/>
</dbReference>
<evidence type="ECO:0000256" key="4">
    <source>
        <dbReference type="ARBA" id="ARBA00023121"/>
    </source>
</evidence>
<keyword evidence="5" id="KW-1015">Disulfide bond</keyword>
<dbReference type="PANTHER" id="PTHR33076">
    <property type="entry name" value="NON-SPECIFIC LIPID-TRANSFER PROTEIN 2-RELATED"/>
    <property type="match status" value="1"/>
</dbReference>
<dbReference type="InterPro" id="IPR036312">
    <property type="entry name" value="Bifun_inhib/LTP/seed_sf"/>
</dbReference>
<dbReference type="SUPFAM" id="SSF47699">
    <property type="entry name" value="Bifunctional inhibitor/lipid-transfer protein/seed storage 2S albumin"/>
    <property type="match status" value="1"/>
</dbReference>
<evidence type="ECO:0000256" key="6">
    <source>
        <dbReference type="RuleBase" id="RU000628"/>
    </source>
</evidence>
<dbReference type="CDD" id="cd01960">
    <property type="entry name" value="nsLTP1"/>
    <property type="match status" value="1"/>
</dbReference>
<accession>W9RN86</accession>
<comment type="function">
    <text evidence="1 6">Plant non-specific lipid-transfer proteins transfer phospholipids as well as galactolipids across membranes. May play a role in wax or cutin deposition in the cell walls of expanding epidermal cells and certain secretory tissues.</text>
</comment>
<keyword evidence="3 6" id="KW-0813">Transport</keyword>
<name>W9RN86_9ROSA</name>
<keyword evidence="8" id="KW-0732">Signal</keyword>
<dbReference type="eggNOG" id="ENOG502S7TU">
    <property type="taxonomic scope" value="Eukaryota"/>
</dbReference>
<feature type="signal peptide" evidence="8">
    <location>
        <begin position="1"/>
        <end position="25"/>
    </location>
</feature>
<dbReference type="InterPro" id="IPR016140">
    <property type="entry name" value="Bifunc_inhib/LTP/seed_store"/>
</dbReference>
<sequence length="206" mass="21954">MDRQTLVLILSSAMIILLSSSAASAQHSPAAPPPSEEDSCAGVIAPLTPCLNYLRKRDNKPSQSCCNGAKKLSDQAKTKEQRQEACKCIKQALGSISDIDPSRIPQIPEQCGIPATLPPIDRNFDCSTSVSVLISSSLLLSVISLLWLRPKRSSPAPFAGLFFLFAGFSLCSAVGGRLVSPSCDCRFVGIPSPPPTAHSIPHQIKR</sequence>
<feature type="transmembrane region" description="Helical" evidence="7">
    <location>
        <begin position="160"/>
        <end position="179"/>
    </location>
</feature>
<dbReference type="AlphaFoldDB" id="W9RN86"/>
<keyword evidence="11" id="KW-1185">Reference proteome</keyword>
<evidence type="ECO:0000313" key="11">
    <source>
        <dbReference type="Proteomes" id="UP000030645"/>
    </source>
</evidence>
<keyword evidence="4 6" id="KW-0446">Lipid-binding</keyword>